<dbReference type="GO" id="GO:0046872">
    <property type="term" value="F:metal ion binding"/>
    <property type="evidence" value="ECO:0007669"/>
    <property type="project" value="UniProtKB-KW"/>
</dbReference>
<keyword evidence="8 12" id="KW-0799">Topoisomerase</keyword>
<dbReference type="FunFam" id="3.40.1360.10:FF:000003">
    <property type="entry name" value="DNA topoisomerase 6 subunit A"/>
    <property type="match status" value="1"/>
</dbReference>
<dbReference type="InterPro" id="IPR036388">
    <property type="entry name" value="WH-like_DNA-bd_sf"/>
</dbReference>
<dbReference type="InterPro" id="IPR002815">
    <property type="entry name" value="Spo11/TopoVI_A"/>
</dbReference>
<keyword evidence="11" id="KW-0539">Nucleus</keyword>
<evidence type="ECO:0000256" key="8">
    <source>
        <dbReference type="ARBA" id="ARBA00023029"/>
    </source>
</evidence>
<dbReference type="AlphaFoldDB" id="A0A8J1UCD9"/>
<dbReference type="InterPro" id="IPR036078">
    <property type="entry name" value="Spo11/TopoVI_A_sf"/>
</dbReference>
<name>A0A8J1UCD9_OWEFU</name>
<keyword evidence="6" id="KW-0479">Metal-binding</keyword>
<dbReference type="PROSITE" id="PS52041">
    <property type="entry name" value="TOPO_IIB"/>
    <property type="match status" value="1"/>
</dbReference>
<evidence type="ECO:0000256" key="4">
    <source>
        <dbReference type="ARBA" id="ARBA00006559"/>
    </source>
</evidence>
<evidence type="ECO:0000256" key="6">
    <source>
        <dbReference type="ARBA" id="ARBA00022723"/>
    </source>
</evidence>
<dbReference type="Pfam" id="PF04406">
    <property type="entry name" value="TP6A_N"/>
    <property type="match status" value="1"/>
</dbReference>
<evidence type="ECO:0000256" key="5">
    <source>
        <dbReference type="ARBA" id="ARBA00012895"/>
    </source>
</evidence>
<dbReference type="InterPro" id="IPR013048">
    <property type="entry name" value="Meiotic_Spo11"/>
</dbReference>
<dbReference type="InterPro" id="IPR034136">
    <property type="entry name" value="TOPRIM_Topo6A/Spo11"/>
</dbReference>
<dbReference type="SUPFAM" id="SSF56726">
    <property type="entry name" value="DNA topoisomerase IV, alpha subunit"/>
    <property type="match status" value="1"/>
</dbReference>
<gene>
    <name evidence="13" type="ORF">OFUS_LOCUS1231</name>
</gene>
<evidence type="ECO:0000256" key="3">
    <source>
        <dbReference type="ARBA" id="ARBA00004123"/>
    </source>
</evidence>
<keyword evidence="14" id="KW-1185">Reference proteome</keyword>
<dbReference type="GO" id="GO:0000228">
    <property type="term" value="C:nuclear chromosome"/>
    <property type="evidence" value="ECO:0007669"/>
    <property type="project" value="TreeGrafter"/>
</dbReference>
<evidence type="ECO:0000313" key="13">
    <source>
        <dbReference type="EMBL" id="CAH1773660.1"/>
    </source>
</evidence>
<evidence type="ECO:0000313" key="14">
    <source>
        <dbReference type="Proteomes" id="UP000749559"/>
    </source>
</evidence>
<dbReference type="GO" id="GO:0007131">
    <property type="term" value="P:reciprocal meiotic recombination"/>
    <property type="evidence" value="ECO:0007669"/>
    <property type="project" value="TreeGrafter"/>
</dbReference>
<dbReference type="GO" id="GO:0003918">
    <property type="term" value="F:DNA topoisomerase type II (double strand cut, ATP-hydrolyzing) activity"/>
    <property type="evidence" value="ECO:0007669"/>
    <property type="project" value="UniProtKB-UniRule"/>
</dbReference>
<comment type="catalytic activity">
    <reaction evidence="1 12">
        <text>ATP-dependent breakage, passage and rejoining of double-stranded DNA.</text>
        <dbReference type="EC" id="5.6.2.2"/>
    </reaction>
</comment>
<dbReference type="Pfam" id="PF21180">
    <property type="entry name" value="TOP6A-Spo11_Toprim"/>
    <property type="match status" value="1"/>
</dbReference>
<dbReference type="EC" id="5.6.2.2" evidence="5"/>
<dbReference type="GO" id="GO:0005524">
    <property type="term" value="F:ATP binding"/>
    <property type="evidence" value="ECO:0007669"/>
    <property type="project" value="InterPro"/>
</dbReference>
<evidence type="ECO:0000256" key="9">
    <source>
        <dbReference type="ARBA" id="ARBA00023125"/>
    </source>
</evidence>
<keyword evidence="7" id="KW-0460">Magnesium</keyword>
<keyword evidence="9 12" id="KW-0238">DNA-binding</keyword>
<dbReference type="GO" id="GO:0042138">
    <property type="term" value="P:meiotic DNA double-strand break formation"/>
    <property type="evidence" value="ECO:0007669"/>
    <property type="project" value="InterPro"/>
</dbReference>
<evidence type="ECO:0000256" key="12">
    <source>
        <dbReference type="PROSITE-ProRule" id="PRU01385"/>
    </source>
</evidence>
<comment type="caution">
    <text evidence="13">The sequence shown here is derived from an EMBL/GenBank/DDBJ whole genome shotgun (WGS) entry which is preliminary data.</text>
</comment>
<dbReference type="InterPro" id="IPR013049">
    <property type="entry name" value="Spo11/TopoVI_A_N"/>
</dbReference>
<evidence type="ECO:0000256" key="2">
    <source>
        <dbReference type="ARBA" id="ARBA00001946"/>
    </source>
</evidence>
<comment type="cofactor">
    <cofactor evidence="2">
        <name>Mg(2+)</name>
        <dbReference type="ChEBI" id="CHEBI:18420"/>
    </cofactor>
</comment>
<dbReference type="PRINTS" id="PR01550">
    <property type="entry name" value="TOP6AFAMILY"/>
</dbReference>
<dbReference type="PANTHER" id="PTHR10848">
    <property type="entry name" value="MEIOTIC RECOMBINATION PROTEIN SPO11"/>
    <property type="match status" value="1"/>
</dbReference>
<dbReference type="CDD" id="cd00223">
    <property type="entry name" value="TOPRIM_TopoIIB_SPO"/>
    <property type="match status" value="1"/>
</dbReference>
<evidence type="ECO:0000256" key="1">
    <source>
        <dbReference type="ARBA" id="ARBA00000185"/>
    </source>
</evidence>
<comment type="subcellular location">
    <subcellularLocation>
        <location evidence="3">Nucleus</location>
    </subcellularLocation>
</comment>
<sequence length="399" mass="45039">MSTDHMWSFVDELRRKLEDDDRINKLVATPTTLINDEAVILTESATRDNTLGKIESKILEICRGLSNGEPPSLTYDSRSTWDNIMFEDHTGIEMISGSNCTTVKFDAIASVNKLATTLKVLSIIYRLVQSDTFSTKRDIFYQNVGAFGRQSVVDEVVNNISCMLKVPRWQLHVLATSKGCIAGNLRFTEEDGSSTNCSLSSVGVMVPMHVQGLKDMYTDARFVLVVEKDATFQKLMEEDICNKLGPCIVITGKGFPDMNTRLMVRKIWEIFHLPSFALVDADPHGMEIMCNYKFGSKSLSFEAPSLTVPTMRWVGVLPSDIQQLHIPEESLISLSTLDIRKAQELLSRPFFSSQLQWKKELQLMLDSGYKGEIQCLTSLSPNYLTEVYLPNKLRYGEWL</sequence>
<dbReference type="Gene3D" id="1.10.10.10">
    <property type="entry name" value="Winged helix-like DNA-binding domain superfamily/Winged helix DNA-binding domain"/>
    <property type="match status" value="1"/>
</dbReference>
<evidence type="ECO:0000256" key="7">
    <source>
        <dbReference type="ARBA" id="ARBA00022842"/>
    </source>
</evidence>
<dbReference type="GO" id="GO:0000706">
    <property type="term" value="P:meiotic DNA double-strand break processing"/>
    <property type="evidence" value="ECO:0007669"/>
    <property type="project" value="TreeGrafter"/>
</dbReference>
<dbReference type="EMBL" id="CAIIXF020000001">
    <property type="protein sequence ID" value="CAH1773660.1"/>
    <property type="molecule type" value="Genomic_DNA"/>
</dbReference>
<dbReference type="PRINTS" id="PR01551">
    <property type="entry name" value="SPO11HOMOLOG"/>
</dbReference>
<dbReference type="Gene3D" id="3.40.1360.10">
    <property type="match status" value="1"/>
</dbReference>
<organism evidence="13 14">
    <name type="scientific">Owenia fusiformis</name>
    <name type="common">Polychaete worm</name>
    <dbReference type="NCBI Taxonomy" id="6347"/>
    <lineage>
        <taxon>Eukaryota</taxon>
        <taxon>Metazoa</taxon>
        <taxon>Spiralia</taxon>
        <taxon>Lophotrochozoa</taxon>
        <taxon>Annelida</taxon>
        <taxon>Polychaeta</taxon>
        <taxon>Sedentaria</taxon>
        <taxon>Canalipalpata</taxon>
        <taxon>Sabellida</taxon>
        <taxon>Oweniida</taxon>
        <taxon>Oweniidae</taxon>
        <taxon>Owenia</taxon>
    </lineage>
</organism>
<dbReference type="GO" id="GO:0003677">
    <property type="term" value="F:DNA binding"/>
    <property type="evidence" value="ECO:0007669"/>
    <property type="project" value="UniProtKB-UniRule"/>
</dbReference>
<evidence type="ECO:0000256" key="10">
    <source>
        <dbReference type="ARBA" id="ARBA00023235"/>
    </source>
</evidence>
<feature type="active site" description="O-(5'-phospho-DNA)-tyrosine intermediate" evidence="12">
    <location>
        <position position="141"/>
    </location>
</feature>
<reference evidence="13" key="1">
    <citation type="submission" date="2022-03" db="EMBL/GenBank/DDBJ databases">
        <authorList>
            <person name="Martin C."/>
        </authorList>
    </citation>
    <scope>NUCLEOTIDE SEQUENCE</scope>
</reference>
<dbReference type="PANTHER" id="PTHR10848:SF0">
    <property type="entry name" value="MEIOTIC RECOMBINATION PROTEIN SPO11"/>
    <property type="match status" value="1"/>
</dbReference>
<protein>
    <recommendedName>
        <fullName evidence="5">DNA topoisomerase (ATP-hydrolyzing)</fullName>
        <ecNumber evidence="5">5.6.2.2</ecNumber>
    </recommendedName>
</protein>
<keyword evidence="10 12" id="KW-0413">Isomerase</keyword>
<evidence type="ECO:0000256" key="11">
    <source>
        <dbReference type="ARBA" id="ARBA00023242"/>
    </source>
</evidence>
<dbReference type="Proteomes" id="UP000749559">
    <property type="component" value="Unassembled WGS sequence"/>
</dbReference>
<dbReference type="OrthoDB" id="5377392at2759"/>
<accession>A0A8J1UCD9</accession>
<comment type="similarity">
    <text evidence="4 12">Belongs to the TOP6A family.</text>
</comment>
<proteinExistence type="inferred from homology"/>